<keyword evidence="1" id="KW-0812">Transmembrane</keyword>
<dbReference type="Proteomes" id="UP000239480">
    <property type="component" value="Unassembled WGS sequence"/>
</dbReference>
<feature type="transmembrane region" description="Helical" evidence="1">
    <location>
        <begin position="48"/>
        <end position="70"/>
    </location>
</feature>
<keyword evidence="1" id="KW-0472">Membrane</keyword>
<dbReference type="AlphaFoldDB" id="A0A2T0RRJ5"/>
<accession>A0A2T0RRJ5</accession>
<organism evidence="2 3">
    <name type="scientific">Aliiruegeria haliotis</name>
    <dbReference type="NCBI Taxonomy" id="1280846"/>
    <lineage>
        <taxon>Bacteria</taxon>
        <taxon>Pseudomonadati</taxon>
        <taxon>Pseudomonadota</taxon>
        <taxon>Alphaproteobacteria</taxon>
        <taxon>Rhodobacterales</taxon>
        <taxon>Roseobacteraceae</taxon>
        <taxon>Aliiruegeria</taxon>
    </lineage>
</organism>
<evidence type="ECO:0000313" key="3">
    <source>
        <dbReference type="Proteomes" id="UP000239480"/>
    </source>
</evidence>
<keyword evidence="1" id="KW-1133">Transmembrane helix</keyword>
<dbReference type="RefSeq" id="WP_106205199.1">
    <property type="nucleotide sequence ID" value="NZ_PVTD01000004.1"/>
</dbReference>
<dbReference type="EMBL" id="PVTD01000004">
    <property type="protein sequence ID" value="PRY23819.1"/>
    <property type="molecule type" value="Genomic_DNA"/>
</dbReference>
<name>A0A2T0RRJ5_9RHOB</name>
<dbReference type="OrthoDB" id="1524823at2"/>
<reference evidence="2 3" key="1">
    <citation type="submission" date="2018-03" db="EMBL/GenBank/DDBJ databases">
        <title>Genomic Encyclopedia of Archaeal and Bacterial Type Strains, Phase II (KMG-II): from individual species to whole genera.</title>
        <authorList>
            <person name="Goeker M."/>
        </authorList>
    </citation>
    <scope>NUCLEOTIDE SEQUENCE [LARGE SCALE GENOMIC DNA]</scope>
    <source>
        <strain evidence="2 3">DSM 29328</strain>
    </source>
</reference>
<gene>
    <name evidence="2" type="ORF">CLV78_104312</name>
</gene>
<proteinExistence type="predicted"/>
<feature type="transmembrane region" description="Helical" evidence="1">
    <location>
        <begin position="106"/>
        <end position="125"/>
    </location>
</feature>
<comment type="caution">
    <text evidence="2">The sequence shown here is derived from an EMBL/GenBank/DDBJ whole genome shotgun (WGS) entry which is preliminary data.</text>
</comment>
<evidence type="ECO:0000313" key="2">
    <source>
        <dbReference type="EMBL" id="PRY23819.1"/>
    </source>
</evidence>
<evidence type="ECO:0000256" key="1">
    <source>
        <dbReference type="SAM" id="Phobius"/>
    </source>
</evidence>
<sequence length="129" mass="13153">MTIVAAIAGTIALAWLTLFQLMLAAGAPLGHLAWGGEHRILPPRFRRASAAVAGLTAIGTVAIAQVGGLVGQILPASLFPGLLWAFAALFGLSLIGNLASRSPPERAHGVPLTLIIASCSLWLALTGTP</sequence>
<feature type="transmembrane region" description="Helical" evidence="1">
    <location>
        <begin position="82"/>
        <end position="100"/>
    </location>
</feature>
<protein>
    <submittedName>
        <fullName evidence="2">Uncharacterized protein</fullName>
    </submittedName>
</protein>
<keyword evidence="3" id="KW-1185">Reference proteome</keyword>